<reference evidence="8" key="1">
    <citation type="submission" date="2020-01" db="EMBL/GenBank/DDBJ databases">
        <title>'Steroidobacter agaridevorans' sp. nov., agar-degrading bacteria isolated from rhizosphere soils.</title>
        <authorList>
            <person name="Ikenaga M."/>
            <person name="Kataoka M."/>
            <person name="Murouchi A."/>
            <person name="Katsuragi S."/>
            <person name="Sakai M."/>
        </authorList>
    </citation>
    <scope>NUCLEOTIDE SEQUENCE [LARGE SCALE GENOMIC DNA]</scope>
    <source>
        <strain evidence="8">YU21-B</strain>
    </source>
</reference>
<keyword evidence="3 5" id="KW-1133">Transmembrane helix</keyword>
<protein>
    <submittedName>
        <fullName evidence="7">Sterol desaturase</fullName>
    </submittedName>
</protein>
<keyword evidence="2 5" id="KW-0812">Transmembrane</keyword>
<comment type="caution">
    <text evidence="7">The sequence shown here is derived from an EMBL/GenBank/DDBJ whole genome shotgun (WGS) entry which is preliminary data.</text>
</comment>
<gene>
    <name evidence="7" type="ORF">GCM10011487_48070</name>
</gene>
<evidence type="ECO:0000256" key="5">
    <source>
        <dbReference type="SAM" id="Phobius"/>
    </source>
</evidence>
<dbReference type="InterPro" id="IPR050307">
    <property type="entry name" value="Sterol_Desaturase_Related"/>
</dbReference>
<feature type="transmembrane region" description="Helical" evidence="5">
    <location>
        <begin position="56"/>
        <end position="78"/>
    </location>
</feature>
<dbReference type="GO" id="GO:0016491">
    <property type="term" value="F:oxidoreductase activity"/>
    <property type="evidence" value="ECO:0007669"/>
    <property type="project" value="InterPro"/>
</dbReference>
<name>A0A829YHK0_9GAMM</name>
<keyword evidence="4 5" id="KW-0472">Membrane</keyword>
<dbReference type="InterPro" id="IPR006694">
    <property type="entry name" value="Fatty_acid_hydroxylase"/>
</dbReference>
<dbReference type="GO" id="GO:0005506">
    <property type="term" value="F:iron ion binding"/>
    <property type="evidence" value="ECO:0007669"/>
    <property type="project" value="InterPro"/>
</dbReference>
<dbReference type="Pfam" id="PF04116">
    <property type="entry name" value="FA_hydroxylase"/>
    <property type="match status" value="1"/>
</dbReference>
<evidence type="ECO:0000256" key="1">
    <source>
        <dbReference type="ARBA" id="ARBA00004370"/>
    </source>
</evidence>
<evidence type="ECO:0000313" key="8">
    <source>
        <dbReference type="Proteomes" id="UP000445000"/>
    </source>
</evidence>
<evidence type="ECO:0000256" key="3">
    <source>
        <dbReference type="ARBA" id="ARBA00022989"/>
    </source>
</evidence>
<evidence type="ECO:0000256" key="4">
    <source>
        <dbReference type="ARBA" id="ARBA00023136"/>
    </source>
</evidence>
<feature type="transmembrane region" description="Helical" evidence="5">
    <location>
        <begin position="16"/>
        <end position="36"/>
    </location>
</feature>
<evidence type="ECO:0000256" key="2">
    <source>
        <dbReference type="ARBA" id="ARBA00022692"/>
    </source>
</evidence>
<evidence type="ECO:0000313" key="7">
    <source>
        <dbReference type="EMBL" id="GFE82807.1"/>
    </source>
</evidence>
<dbReference type="PANTHER" id="PTHR11863">
    <property type="entry name" value="STEROL DESATURASE"/>
    <property type="match status" value="1"/>
</dbReference>
<evidence type="ECO:0000259" key="6">
    <source>
        <dbReference type="Pfam" id="PF04116"/>
    </source>
</evidence>
<sequence>METLAAVRSFVVDNPIGRFLALFVVVGFIATVFQGYLRARKIQPNGFRWRTLRNEFLFAVLNLTVTVFALGFLTGALTKHGFIAFRTGPVEWWVVALEYLFYFFAFDTYFYWLHRWMHNEPVYTWVHKIHHHSTAPNLLTTLSVGPLESIINGGFVPLFTAALTVHETTMALITPTSIIMGLYVHSGYEFLPRWWNKSWLTRWFITATFHDQHHKYFRWNFGGYTTIWDFLCGTARPKYLSDFDQIKARASGTQPATPAAASSD</sequence>
<organism evidence="7 8">
    <name type="scientific">Steroidobacter agaridevorans</name>
    <dbReference type="NCBI Taxonomy" id="2695856"/>
    <lineage>
        <taxon>Bacteria</taxon>
        <taxon>Pseudomonadati</taxon>
        <taxon>Pseudomonadota</taxon>
        <taxon>Gammaproteobacteria</taxon>
        <taxon>Steroidobacterales</taxon>
        <taxon>Steroidobacteraceae</taxon>
        <taxon>Steroidobacter</taxon>
    </lineage>
</organism>
<feature type="transmembrane region" description="Helical" evidence="5">
    <location>
        <begin position="90"/>
        <end position="112"/>
    </location>
</feature>
<dbReference type="GO" id="GO:0016020">
    <property type="term" value="C:membrane"/>
    <property type="evidence" value="ECO:0007669"/>
    <property type="project" value="UniProtKB-SubCell"/>
</dbReference>
<proteinExistence type="predicted"/>
<accession>A0A829YHK0</accession>
<dbReference type="Proteomes" id="UP000445000">
    <property type="component" value="Unassembled WGS sequence"/>
</dbReference>
<dbReference type="EMBL" id="BLJN01000005">
    <property type="protein sequence ID" value="GFE82807.1"/>
    <property type="molecule type" value="Genomic_DNA"/>
</dbReference>
<comment type="subcellular location">
    <subcellularLocation>
        <location evidence="1">Membrane</location>
    </subcellularLocation>
</comment>
<feature type="domain" description="Fatty acid hydroxylase" evidence="6">
    <location>
        <begin position="100"/>
        <end position="234"/>
    </location>
</feature>
<dbReference type="AlphaFoldDB" id="A0A829YHK0"/>
<keyword evidence="8" id="KW-1185">Reference proteome</keyword>
<dbReference type="GO" id="GO:0008610">
    <property type="term" value="P:lipid biosynthetic process"/>
    <property type="evidence" value="ECO:0007669"/>
    <property type="project" value="InterPro"/>
</dbReference>